<accession>A0AAV0JDF2</accession>
<dbReference type="EMBL" id="CAMGYJ010000004">
    <property type="protein sequence ID" value="CAI0406874.1"/>
    <property type="molecule type" value="Genomic_DNA"/>
</dbReference>
<feature type="region of interest" description="Disordered" evidence="6">
    <location>
        <begin position="1"/>
        <end position="20"/>
    </location>
</feature>
<dbReference type="InterPro" id="IPR003959">
    <property type="entry name" value="ATPase_AAA_core"/>
</dbReference>
<dbReference type="InterPro" id="IPR003593">
    <property type="entry name" value="AAA+_ATPase"/>
</dbReference>
<gene>
    <name evidence="8" type="ORF">LITE_LOCUS13380</name>
</gene>
<dbReference type="FunFam" id="1.10.8.60:FF:000109">
    <property type="entry name" value="Cell division control protein 48 homolog C"/>
    <property type="match status" value="1"/>
</dbReference>
<evidence type="ECO:0000256" key="4">
    <source>
        <dbReference type="ARBA" id="ARBA00022741"/>
    </source>
</evidence>
<dbReference type="Pfam" id="PF00004">
    <property type="entry name" value="AAA"/>
    <property type="match status" value="2"/>
</dbReference>
<dbReference type="SMART" id="SM00382">
    <property type="entry name" value="AAA"/>
    <property type="match status" value="2"/>
</dbReference>
<name>A0AAV0JDF2_9ROSI</name>
<sequence length="793" mass="87460">MGTGRGFSSGGGGSGGRNQRILRQQVESCRRKCSTADDIVHHLRQQYPNYRRTKQRELARLVHQVIDSPSSPSPGRPRRFDKQPAEDEEGDYDEGSASASGRKRKKKKIRVDVSDQERQSPSESESQSTPSSMSEDGVYGEPVEPEFDLMRSMLRHSYAPEKNIEVEVASSSKDKIAVANGGKGKRARGVNLGAKALSRDNMEVKGQEGPSFKDFGGLKKVLEDLETEVLMPLFHPHLMRRLGVKPISGVLLHGPPGCGKTKLAHAIANETGVPFFKISATEAVSGVSGASEEYIRDLFSKAYRSAPSIIFIDEIDAIGSKRENLQREMERRIVTQLMTCMDEYHKLVQPADDNSKPESSEQRAGYVLVIGATNRPDAIDSALRRPGRFDREIMLGVPDEDARVHILSVLTKKCTLEGSLDLLQIARLTPGFVGADLDALVSKAGNLALRRISALRKSAILSEEPSGGQIEEWWRMPWSEQEMEKFAITMCDFELAAKMVQPSLTREGFSSVPNVTWDEVGGLDNVRNELKNYVVQSIKNPKLYQHFGVSSKTGILLFGPPGCGKTLMAKAAANEAEANFIHVKGPELLNKYVGESELEVRKLFARARHCSPCIIFFDEVDALTTTRGREGGWVVERPLNQLLIELDGADQRQGVFVIGATNRPEVIDPAILRPGRLGNHVLVPLPSAEDRGLILKALARGKPIDPSIDLTEIGKRKACERLSGADLNKLMEDAAMIALKEATRSGNPDEEKMLLCTIQPSHFDQALEKISPSVTDRQVKFYDAWSKQCRGAS</sequence>
<dbReference type="FunFam" id="3.40.50.300:FF:000365">
    <property type="entry name" value="Ribosome biogenesis ATPase RIX7"/>
    <property type="match status" value="1"/>
</dbReference>
<dbReference type="GO" id="GO:0005737">
    <property type="term" value="C:cytoplasm"/>
    <property type="evidence" value="ECO:0007669"/>
    <property type="project" value="UniProtKB-SubCell"/>
</dbReference>
<feature type="compositionally biased region" description="Basic and acidic residues" evidence="6">
    <location>
        <begin position="110"/>
        <end position="120"/>
    </location>
</feature>
<dbReference type="SUPFAM" id="SSF52540">
    <property type="entry name" value="P-loop containing nucleoside triphosphate hydrolases"/>
    <property type="match status" value="2"/>
</dbReference>
<keyword evidence="9" id="KW-1185">Reference proteome</keyword>
<dbReference type="Proteomes" id="UP001154282">
    <property type="component" value="Unassembled WGS sequence"/>
</dbReference>
<dbReference type="PANTHER" id="PTHR48470">
    <property type="entry name" value="CELL DIVISION CONTROL PROTEIN 48 C ISOFORM 1"/>
    <property type="match status" value="1"/>
</dbReference>
<comment type="similarity">
    <text evidence="2">Belongs to the AAA ATPase family.</text>
</comment>
<feature type="compositionally biased region" description="Low complexity" evidence="6">
    <location>
        <begin position="121"/>
        <end position="135"/>
    </location>
</feature>
<evidence type="ECO:0000259" key="7">
    <source>
        <dbReference type="SMART" id="SM00382"/>
    </source>
</evidence>
<dbReference type="InterPro" id="IPR055278">
    <property type="entry name" value="CDC48c"/>
</dbReference>
<dbReference type="Pfam" id="PF17862">
    <property type="entry name" value="AAA_lid_3"/>
    <property type="match status" value="1"/>
</dbReference>
<evidence type="ECO:0000256" key="2">
    <source>
        <dbReference type="ARBA" id="ARBA00006914"/>
    </source>
</evidence>
<dbReference type="Gene3D" id="1.10.8.60">
    <property type="match status" value="2"/>
</dbReference>
<protein>
    <recommendedName>
        <fullName evidence="7">AAA+ ATPase domain-containing protein</fullName>
    </recommendedName>
</protein>
<evidence type="ECO:0000256" key="5">
    <source>
        <dbReference type="ARBA" id="ARBA00022840"/>
    </source>
</evidence>
<evidence type="ECO:0000256" key="6">
    <source>
        <dbReference type="SAM" id="MobiDB-lite"/>
    </source>
</evidence>
<dbReference type="InterPro" id="IPR027417">
    <property type="entry name" value="P-loop_NTPase"/>
</dbReference>
<feature type="compositionally biased region" description="Gly residues" evidence="6">
    <location>
        <begin position="1"/>
        <end position="16"/>
    </location>
</feature>
<evidence type="ECO:0000256" key="1">
    <source>
        <dbReference type="ARBA" id="ARBA00004496"/>
    </source>
</evidence>
<dbReference type="PANTHER" id="PTHR48470:SF1">
    <property type="entry name" value="CELL DIVISION CONTROL PROTEIN 48 C ISOFORM 1"/>
    <property type="match status" value="1"/>
</dbReference>
<evidence type="ECO:0000313" key="9">
    <source>
        <dbReference type="Proteomes" id="UP001154282"/>
    </source>
</evidence>
<feature type="region of interest" description="Disordered" evidence="6">
    <location>
        <begin position="46"/>
        <end position="142"/>
    </location>
</feature>
<proteinExistence type="inferred from homology"/>
<dbReference type="GO" id="GO:0005524">
    <property type="term" value="F:ATP binding"/>
    <property type="evidence" value="ECO:0007669"/>
    <property type="project" value="UniProtKB-KW"/>
</dbReference>
<dbReference type="PROSITE" id="PS00674">
    <property type="entry name" value="AAA"/>
    <property type="match status" value="2"/>
</dbReference>
<feature type="domain" description="AAA+ ATPase" evidence="7">
    <location>
        <begin position="246"/>
        <end position="399"/>
    </location>
</feature>
<keyword evidence="5" id="KW-0067">ATP-binding</keyword>
<dbReference type="AlphaFoldDB" id="A0AAV0JDF2"/>
<evidence type="ECO:0000313" key="8">
    <source>
        <dbReference type="EMBL" id="CAI0406874.1"/>
    </source>
</evidence>
<organism evidence="8 9">
    <name type="scientific">Linum tenue</name>
    <dbReference type="NCBI Taxonomy" id="586396"/>
    <lineage>
        <taxon>Eukaryota</taxon>
        <taxon>Viridiplantae</taxon>
        <taxon>Streptophyta</taxon>
        <taxon>Embryophyta</taxon>
        <taxon>Tracheophyta</taxon>
        <taxon>Spermatophyta</taxon>
        <taxon>Magnoliopsida</taxon>
        <taxon>eudicotyledons</taxon>
        <taxon>Gunneridae</taxon>
        <taxon>Pentapetalae</taxon>
        <taxon>rosids</taxon>
        <taxon>fabids</taxon>
        <taxon>Malpighiales</taxon>
        <taxon>Linaceae</taxon>
        <taxon>Linum</taxon>
    </lineage>
</organism>
<evidence type="ECO:0000256" key="3">
    <source>
        <dbReference type="ARBA" id="ARBA00022490"/>
    </source>
</evidence>
<comment type="subcellular location">
    <subcellularLocation>
        <location evidence="1">Cytoplasm</location>
    </subcellularLocation>
</comment>
<dbReference type="InterPro" id="IPR041569">
    <property type="entry name" value="AAA_lid_3"/>
</dbReference>
<dbReference type="GO" id="GO:0016887">
    <property type="term" value="F:ATP hydrolysis activity"/>
    <property type="evidence" value="ECO:0007669"/>
    <property type="project" value="InterPro"/>
</dbReference>
<reference evidence="8" key="1">
    <citation type="submission" date="2022-08" db="EMBL/GenBank/DDBJ databases">
        <authorList>
            <person name="Gutierrez-Valencia J."/>
        </authorList>
    </citation>
    <scope>NUCLEOTIDE SEQUENCE</scope>
</reference>
<dbReference type="InterPro" id="IPR003960">
    <property type="entry name" value="ATPase_AAA_CS"/>
</dbReference>
<keyword evidence="3" id="KW-0963">Cytoplasm</keyword>
<comment type="caution">
    <text evidence="8">The sequence shown here is derived from an EMBL/GenBank/DDBJ whole genome shotgun (WGS) entry which is preliminary data.</text>
</comment>
<dbReference type="Gene3D" id="3.40.50.300">
    <property type="entry name" value="P-loop containing nucleotide triphosphate hydrolases"/>
    <property type="match status" value="2"/>
</dbReference>
<dbReference type="FunFam" id="3.40.50.300:FF:000567">
    <property type="entry name" value="ATPase, AAA family protein"/>
    <property type="match status" value="1"/>
</dbReference>
<feature type="domain" description="AAA+ ATPase" evidence="7">
    <location>
        <begin position="551"/>
        <end position="687"/>
    </location>
</feature>
<keyword evidence="4" id="KW-0547">Nucleotide-binding</keyword>